<reference evidence="2" key="1">
    <citation type="submission" date="2020-06" db="EMBL/GenBank/DDBJ databases">
        <authorList>
            <person name="Onetto C."/>
        </authorList>
    </citation>
    <scope>NUCLEOTIDE SEQUENCE</scope>
</reference>
<evidence type="ECO:0000313" key="2">
    <source>
        <dbReference type="EMBL" id="CAD0100781.1"/>
    </source>
</evidence>
<dbReference type="Gene3D" id="1.10.405.20">
    <property type="match status" value="1"/>
</dbReference>
<comment type="caution">
    <text evidence="2">The sequence shown here is derived from an EMBL/GenBank/DDBJ whole genome shotgun (WGS) entry which is preliminary data.</text>
</comment>
<dbReference type="Gene3D" id="3.50.50.60">
    <property type="entry name" value="FAD/NAD(P)-binding domain"/>
    <property type="match status" value="1"/>
</dbReference>
<feature type="signal peptide" evidence="1">
    <location>
        <begin position="1"/>
        <end position="16"/>
    </location>
</feature>
<dbReference type="AlphaFoldDB" id="A0A9N8K8I0"/>
<sequence length="467" mass="51296">MKITLALAAGAASVLASPATGRNQFSESSYSAEDVIKRDFAIIGGGAAGTYAAISLADKNKTFTLVEITNRLGGHARTFTDPARGVNVDFGVQLYLDTPVVRDFFNRLDTPLANFNPAYFGNPNYFDFTKQIRVNNYSQGTLGTDYVAQLDRYPYLENGIDLPNPVPADLLLTWPEYIEKYNLGDSAESIFATPANPGDVLQDLALYMFNDLNHVMLQEDQGAAILNANYDNSELYVKALAEIRDNVLLKSSVTATKRGTDAKSGVKVVVNTPTGNKLIVAKQLILAMPPLLNNTKQFDLDAQEQKILAQINGKYYYGGVVNNTGLENGNGYINVGANTPYHVASLPGVVQFTPSSAPGYFFYWYNTLQAQTKSQVESATRDTIKWLQNQINGTSAVEPEFVDFEDFSPFHLEASKSDIANGFYRKMNGLQGHRNTWYIGSLFVVGTSQVWNNTKNMLPEIIAAAQL</sequence>
<dbReference type="SUPFAM" id="SSF51971">
    <property type="entry name" value="Nucleotide-binding domain"/>
    <property type="match status" value="1"/>
</dbReference>
<protein>
    <recommendedName>
        <fullName evidence="4">FAD dependent oxidoreductase</fullName>
    </recommendedName>
</protein>
<evidence type="ECO:0000313" key="3">
    <source>
        <dbReference type="Proteomes" id="UP000714618"/>
    </source>
</evidence>
<dbReference type="OrthoDB" id="68575at2759"/>
<feature type="chain" id="PRO_5040401288" description="FAD dependent oxidoreductase" evidence="1">
    <location>
        <begin position="17"/>
        <end position="467"/>
    </location>
</feature>
<organism evidence="2 3">
    <name type="scientific">Aureobasidium mustum</name>
    <dbReference type="NCBI Taxonomy" id="2773714"/>
    <lineage>
        <taxon>Eukaryota</taxon>
        <taxon>Fungi</taxon>
        <taxon>Dikarya</taxon>
        <taxon>Ascomycota</taxon>
        <taxon>Pezizomycotina</taxon>
        <taxon>Dothideomycetes</taxon>
        <taxon>Dothideomycetidae</taxon>
        <taxon>Dothideales</taxon>
        <taxon>Saccotheciaceae</taxon>
        <taxon>Aureobasidium</taxon>
    </lineage>
</organism>
<dbReference type="InterPro" id="IPR036188">
    <property type="entry name" value="FAD/NAD-bd_sf"/>
</dbReference>
<dbReference type="Gene3D" id="3.30.70.1990">
    <property type="match status" value="1"/>
</dbReference>
<dbReference type="Pfam" id="PF13450">
    <property type="entry name" value="NAD_binding_8"/>
    <property type="match status" value="1"/>
</dbReference>
<accession>A0A9N8K8I0</accession>
<dbReference type="EMBL" id="CAIJEO010000013">
    <property type="protein sequence ID" value="CAD0100781.1"/>
    <property type="molecule type" value="Genomic_DNA"/>
</dbReference>
<gene>
    <name evidence="2" type="ORF">AWRI4233_LOCUS9606</name>
</gene>
<dbReference type="Proteomes" id="UP000714618">
    <property type="component" value="Unassembled WGS sequence"/>
</dbReference>
<proteinExistence type="predicted"/>
<dbReference type="FunFam" id="3.30.70.1990:FF:000001">
    <property type="entry name" value="Amine oxidase, flavin-containing superfamily"/>
    <property type="match status" value="1"/>
</dbReference>
<evidence type="ECO:0008006" key="4">
    <source>
        <dbReference type="Google" id="ProtNLM"/>
    </source>
</evidence>
<evidence type="ECO:0000256" key="1">
    <source>
        <dbReference type="SAM" id="SignalP"/>
    </source>
</evidence>
<keyword evidence="3" id="KW-1185">Reference proteome</keyword>
<name>A0A9N8K8I0_9PEZI</name>
<keyword evidence="1" id="KW-0732">Signal</keyword>